<dbReference type="GO" id="GO:0016887">
    <property type="term" value="F:ATP hydrolysis activity"/>
    <property type="evidence" value="ECO:0007669"/>
    <property type="project" value="InterPro"/>
</dbReference>
<dbReference type="RefSeq" id="WP_083430159.1">
    <property type="nucleotide sequence ID" value="NZ_FPBV01000003.1"/>
</dbReference>
<evidence type="ECO:0000256" key="1">
    <source>
        <dbReference type="ARBA" id="ARBA00009417"/>
    </source>
</evidence>
<proteinExistence type="inferred from homology"/>
<dbReference type="Pfam" id="PF07728">
    <property type="entry name" value="AAA_5"/>
    <property type="match status" value="1"/>
</dbReference>
<dbReference type="InterPro" id="IPR001270">
    <property type="entry name" value="ClpA/B"/>
</dbReference>
<reference evidence="4" key="1">
    <citation type="submission" date="2016-10" db="EMBL/GenBank/DDBJ databases">
        <authorList>
            <person name="Varghese N."/>
        </authorList>
    </citation>
    <scope>NUCLEOTIDE SEQUENCE [LARGE SCALE GENOMIC DNA]</scope>
    <source>
        <strain evidence="4">DSM 17980</strain>
    </source>
</reference>
<dbReference type="EMBL" id="FPBV01000003">
    <property type="protein sequence ID" value="SFU52256.1"/>
    <property type="molecule type" value="Genomic_DNA"/>
</dbReference>
<gene>
    <name evidence="3" type="ORF">SAMN05421543_10380</name>
</gene>
<dbReference type="OrthoDB" id="9783370at2"/>
<accession>A0A1I7GVF4</accession>
<dbReference type="InterPro" id="IPR011704">
    <property type="entry name" value="ATPase_dyneun-rel_AAA"/>
</dbReference>
<dbReference type="Proteomes" id="UP000183508">
    <property type="component" value="Unassembled WGS sequence"/>
</dbReference>
<dbReference type="PANTHER" id="PTHR42759">
    <property type="entry name" value="MOXR FAMILY PROTEIN"/>
    <property type="match status" value="1"/>
</dbReference>
<dbReference type="InterPro" id="IPR050764">
    <property type="entry name" value="CbbQ/NirQ/NorQ/GpvN"/>
</dbReference>
<dbReference type="SMART" id="SM00382">
    <property type="entry name" value="AAA"/>
    <property type="match status" value="1"/>
</dbReference>
<keyword evidence="4" id="KW-1185">Reference proteome</keyword>
<dbReference type="GO" id="GO:0005524">
    <property type="term" value="F:ATP binding"/>
    <property type="evidence" value="ECO:0007669"/>
    <property type="project" value="InterPro"/>
</dbReference>
<dbReference type="InterPro" id="IPR003593">
    <property type="entry name" value="AAA+_ATPase"/>
</dbReference>
<name>A0A1I7GVF4_9BACL</name>
<dbReference type="PANTHER" id="PTHR42759:SF1">
    <property type="entry name" value="MAGNESIUM-CHELATASE SUBUNIT CHLD"/>
    <property type="match status" value="1"/>
</dbReference>
<evidence type="ECO:0000259" key="2">
    <source>
        <dbReference type="SMART" id="SM00382"/>
    </source>
</evidence>
<dbReference type="STRING" id="392015.SAMN05421543_10380"/>
<dbReference type="eggNOG" id="COG0714">
    <property type="taxonomic scope" value="Bacteria"/>
</dbReference>
<dbReference type="AlphaFoldDB" id="A0A1I7GVF4"/>
<organism evidence="3 4">
    <name type="scientific">Alicyclobacillus macrosporangiidus</name>
    <dbReference type="NCBI Taxonomy" id="392015"/>
    <lineage>
        <taxon>Bacteria</taxon>
        <taxon>Bacillati</taxon>
        <taxon>Bacillota</taxon>
        <taxon>Bacilli</taxon>
        <taxon>Bacillales</taxon>
        <taxon>Alicyclobacillaceae</taxon>
        <taxon>Alicyclobacillus</taxon>
    </lineage>
</organism>
<sequence>MTERVQTAAPPDGRPWAERLEALRYVAGPELCTMVELALALERPLLLEGPAGSGKTSLARALAEALGRELVRLQCFEGMDASHALYDWNYHKQLAELTRREDADVFSEPYLLPRPLMRALQSEAGAVLLIDEVDRADEAFEALLLEFLAEYQITVPEWGTVRAARPPLVVLTSNRTRPLGDALRRRCLYCHVDWPELEEELRIVSLHVPDLPAERAEPLVRAVRTLRTWGLMKPPGVAETIDWARAFARSPGAEWGEAWAGRTLGCVVKDAYDLETVRRRLSDLVSGST</sequence>
<evidence type="ECO:0000313" key="4">
    <source>
        <dbReference type="Proteomes" id="UP000183508"/>
    </source>
</evidence>
<feature type="domain" description="AAA+ ATPase" evidence="2">
    <location>
        <begin position="41"/>
        <end position="198"/>
    </location>
</feature>
<dbReference type="PRINTS" id="PR00300">
    <property type="entry name" value="CLPPROTEASEA"/>
</dbReference>
<dbReference type="Gene3D" id="3.40.50.300">
    <property type="entry name" value="P-loop containing nucleotide triphosphate hydrolases"/>
    <property type="match status" value="1"/>
</dbReference>
<dbReference type="SUPFAM" id="SSF52540">
    <property type="entry name" value="P-loop containing nucleoside triphosphate hydrolases"/>
    <property type="match status" value="1"/>
</dbReference>
<comment type="similarity">
    <text evidence="1">Belongs to the CbbQ/NirQ/NorQ/GpvN family.</text>
</comment>
<dbReference type="InterPro" id="IPR027417">
    <property type="entry name" value="P-loop_NTPase"/>
</dbReference>
<dbReference type="CDD" id="cd00009">
    <property type="entry name" value="AAA"/>
    <property type="match status" value="1"/>
</dbReference>
<protein>
    <submittedName>
        <fullName evidence="3">AAA domain (Dynein-related subfamily)</fullName>
    </submittedName>
</protein>
<evidence type="ECO:0000313" key="3">
    <source>
        <dbReference type="EMBL" id="SFU52256.1"/>
    </source>
</evidence>